<dbReference type="Pfam" id="PF16316">
    <property type="entry name" value="DUF4956"/>
    <property type="match status" value="1"/>
</dbReference>
<evidence type="ECO:0000313" key="3">
    <source>
        <dbReference type="Proteomes" id="UP000198828"/>
    </source>
</evidence>
<reference evidence="2 3" key="1">
    <citation type="submission" date="2016-10" db="EMBL/GenBank/DDBJ databases">
        <authorList>
            <person name="de Groot N.N."/>
        </authorList>
    </citation>
    <scope>NUCLEOTIDE SEQUENCE [LARGE SCALE GENOMIC DNA]</scope>
    <source>
        <strain evidence="2 3">DSM 23310</strain>
    </source>
</reference>
<keyword evidence="1" id="KW-0812">Transmembrane</keyword>
<feature type="transmembrane region" description="Helical" evidence="1">
    <location>
        <begin position="21"/>
        <end position="41"/>
    </location>
</feature>
<protein>
    <recommendedName>
        <fullName evidence="4">DUF4956 domain-containing protein</fullName>
    </recommendedName>
</protein>
<sequence length="221" mass="24457">MKELLYNLLHGSSTIVTPMDALQNMVIALILGVVVCITYRITYSGVAYSSKFNTALMMLSLITTMVMNILGTSLALSLGMVGALSIVRFRTAIKDPRDTTYIFWAISIGMGAGSSNYYIVIIGTLFIAATSIAFSFSFKKDNKYLVIVRGTNECIEAVRAALFSIYRPCKLRAETVTDDYTEIVYQIKLNNKDQLIDYENIKNIEGVSFVNMVARDGETLG</sequence>
<dbReference type="AlphaFoldDB" id="A0A1H2WRE7"/>
<dbReference type="Proteomes" id="UP000198828">
    <property type="component" value="Unassembled WGS sequence"/>
</dbReference>
<dbReference type="OrthoDB" id="9803265at2"/>
<feature type="transmembrane region" description="Helical" evidence="1">
    <location>
        <begin position="61"/>
        <end position="87"/>
    </location>
</feature>
<keyword evidence="1" id="KW-1133">Transmembrane helix</keyword>
<proteinExistence type="predicted"/>
<gene>
    <name evidence="2" type="ORF">SAMN05660923_01325</name>
</gene>
<evidence type="ECO:0008006" key="4">
    <source>
        <dbReference type="Google" id="ProtNLM"/>
    </source>
</evidence>
<keyword evidence="3" id="KW-1185">Reference proteome</keyword>
<evidence type="ECO:0000313" key="2">
    <source>
        <dbReference type="EMBL" id="SDW83233.1"/>
    </source>
</evidence>
<organism evidence="2 3">
    <name type="scientific">Tepidimicrobium xylanilyticum</name>
    <dbReference type="NCBI Taxonomy" id="1123352"/>
    <lineage>
        <taxon>Bacteria</taxon>
        <taxon>Bacillati</taxon>
        <taxon>Bacillota</taxon>
        <taxon>Tissierellia</taxon>
        <taxon>Tissierellales</taxon>
        <taxon>Tepidimicrobiaceae</taxon>
        <taxon>Tepidimicrobium</taxon>
    </lineage>
</organism>
<keyword evidence="1" id="KW-0472">Membrane</keyword>
<dbReference type="InterPro" id="IPR032531">
    <property type="entry name" value="DUF4956"/>
</dbReference>
<accession>A0A1H2WRE7</accession>
<dbReference type="EMBL" id="FNNG01000004">
    <property type="protein sequence ID" value="SDW83233.1"/>
    <property type="molecule type" value="Genomic_DNA"/>
</dbReference>
<name>A0A1H2WRE7_9FIRM</name>
<evidence type="ECO:0000256" key="1">
    <source>
        <dbReference type="SAM" id="Phobius"/>
    </source>
</evidence>
<dbReference type="RefSeq" id="WP_093752026.1">
    <property type="nucleotide sequence ID" value="NZ_BSYN01000012.1"/>
</dbReference>